<evidence type="ECO:0000256" key="4">
    <source>
        <dbReference type="PROSITE-ProRule" id="PRU00125"/>
    </source>
</evidence>
<feature type="compositionally biased region" description="Polar residues" evidence="5">
    <location>
        <begin position="793"/>
        <end position="816"/>
    </location>
</feature>
<dbReference type="SMART" id="SM00132">
    <property type="entry name" value="LIM"/>
    <property type="match status" value="1"/>
</dbReference>
<dbReference type="Pfam" id="PF15936">
    <property type="entry name" value="DUF4749"/>
    <property type="match status" value="1"/>
</dbReference>
<feature type="region of interest" description="Disordered" evidence="5">
    <location>
        <begin position="669"/>
        <end position="690"/>
    </location>
</feature>
<feature type="region of interest" description="Disordered" evidence="5">
    <location>
        <begin position="793"/>
        <end position="840"/>
    </location>
</feature>
<keyword evidence="1 4" id="KW-0479">Metal-binding</keyword>
<feature type="region of interest" description="Disordered" evidence="5">
    <location>
        <begin position="977"/>
        <end position="1048"/>
    </location>
</feature>
<evidence type="ECO:0000259" key="6">
    <source>
        <dbReference type="PROSITE" id="PS50023"/>
    </source>
</evidence>
<dbReference type="GO" id="GO:0005912">
    <property type="term" value="C:adherens junction"/>
    <property type="evidence" value="ECO:0007669"/>
    <property type="project" value="TreeGrafter"/>
</dbReference>
<feature type="compositionally biased region" description="Low complexity" evidence="5">
    <location>
        <begin position="1003"/>
        <end position="1021"/>
    </location>
</feature>
<dbReference type="PROSITE" id="PS50023">
    <property type="entry name" value="LIM_DOMAIN_2"/>
    <property type="match status" value="1"/>
</dbReference>
<protein>
    <recommendedName>
        <fullName evidence="6">LIM zinc-binding domain-containing protein</fullName>
    </recommendedName>
</protein>
<feature type="compositionally biased region" description="Basic and acidic residues" evidence="5">
    <location>
        <begin position="723"/>
        <end position="748"/>
    </location>
</feature>
<dbReference type="PANTHER" id="PTHR24214:SF61">
    <property type="entry name" value="PDZ AND LIM DOMAIN PROTEIN 3-LIKE"/>
    <property type="match status" value="1"/>
</dbReference>
<dbReference type="SUPFAM" id="SSF57716">
    <property type="entry name" value="Glucocorticoid receptor-like (DNA-binding domain)"/>
    <property type="match status" value="2"/>
</dbReference>
<gene>
    <name evidence="7" type="ORF">GEV33_005119</name>
</gene>
<dbReference type="InterPro" id="IPR031847">
    <property type="entry name" value="PDLI1-4/Zasp-like_mid"/>
</dbReference>
<dbReference type="PANTHER" id="PTHR24214">
    <property type="entry name" value="PDZ AND LIM DOMAIN PROTEIN ZASP"/>
    <property type="match status" value="1"/>
</dbReference>
<feature type="compositionally biased region" description="Polar residues" evidence="5">
    <location>
        <begin position="283"/>
        <end position="316"/>
    </location>
</feature>
<dbReference type="GO" id="GO:0001725">
    <property type="term" value="C:stress fiber"/>
    <property type="evidence" value="ECO:0007669"/>
    <property type="project" value="TreeGrafter"/>
</dbReference>
<evidence type="ECO:0000256" key="3">
    <source>
        <dbReference type="ARBA" id="ARBA00023038"/>
    </source>
</evidence>
<feature type="compositionally biased region" description="Low complexity" evidence="5">
    <location>
        <begin position="817"/>
        <end position="828"/>
    </location>
</feature>
<dbReference type="GO" id="GO:0061061">
    <property type="term" value="P:muscle structure development"/>
    <property type="evidence" value="ECO:0007669"/>
    <property type="project" value="TreeGrafter"/>
</dbReference>
<name>A0A8J6LFU2_TENMO</name>
<evidence type="ECO:0000313" key="7">
    <source>
        <dbReference type="EMBL" id="KAH0817673.1"/>
    </source>
</evidence>
<feature type="compositionally biased region" description="Polar residues" evidence="5">
    <location>
        <begin position="1123"/>
        <end position="1141"/>
    </location>
</feature>
<reference evidence="7" key="2">
    <citation type="submission" date="2021-08" db="EMBL/GenBank/DDBJ databases">
        <authorList>
            <person name="Eriksson T."/>
        </authorList>
    </citation>
    <scope>NUCLEOTIDE SEQUENCE</scope>
    <source>
        <strain evidence="7">Stoneville</strain>
        <tissue evidence="7">Whole head</tissue>
    </source>
</reference>
<dbReference type="CDD" id="cd09360">
    <property type="entry name" value="LIM_ALP_like"/>
    <property type="match status" value="1"/>
</dbReference>
<dbReference type="GO" id="GO:0030018">
    <property type="term" value="C:Z disc"/>
    <property type="evidence" value="ECO:0007669"/>
    <property type="project" value="TreeGrafter"/>
</dbReference>
<keyword evidence="8" id="KW-1185">Reference proteome</keyword>
<evidence type="ECO:0000313" key="8">
    <source>
        <dbReference type="Proteomes" id="UP000719412"/>
    </source>
</evidence>
<feature type="compositionally biased region" description="Basic and acidic residues" evidence="5">
    <location>
        <begin position="756"/>
        <end position="765"/>
    </location>
</feature>
<keyword evidence="2 4" id="KW-0862">Zinc</keyword>
<dbReference type="EMBL" id="JABDTM020019024">
    <property type="protein sequence ID" value="KAH0817673.1"/>
    <property type="molecule type" value="Genomic_DNA"/>
</dbReference>
<feature type="compositionally biased region" description="Basic and acidic residues" evidence="5">
    <location>
        <begin position="929"/>
        <end position="939"/>
    </location>
</feature>
<dbReference type="Pfam" id="PF00412">
    <property type="entry name" value="LIM"/>
    <property type="match status" value="1"/>
</dbReference>
<evidence type="ECO:0000256" key="2">
    <source>
        <dbReference type="ARBA" id="ARBA00022833"/>
    </source>
</evidence>
<feature type="compositionally biased region" description="Basic and acidic residues" evidence="5">
    <location>
        <begin position="1039"/>
        <end position="1048"/>
    </location>
</feature>
<accession>A0A8J6LFU2</accession>
<dbReference type="InterPro" id="IPR001781">
    <property type="entry name" value="Znf_LIM"/>
</dbReference>
<organism evidence="7 8">
    <name type="scientific">Tenebrio molitor</name>
    <name type="common">Yellow mealworm beetle</name>
    <dbReference type="NCBI Taxonomy" id="7067"/>
    <lineage>
        <taxon>Eukaryota</taxon>
        <taxon>Metazoa</taxon>
        <taxon>Ecdysozoa</taxon>
        <taxon>Arthropoda</taxon>
        <taxon>Hexapoda</taxon>
        <taxon>Insecta</taxon>
        <taxon>Pterygota</taxon>
        <taxon>Neoptera</taxon>
        <taxon>Endopterygota</taxon>
        <taxon>Coleoptera</taxon>
        <taxon>Polyphaga</taxon>
        <taxon>Cucujiformia</taxon>
        <taxon>Tenebrionidae</taxon>
        <taxon>Tenebrio</taxon>
    </lineage>
</organism>
<keyword evidence="3 4" id="KW-0440">LIM domain</keyword>
<evidence type="ECO:0000256" key="5">
    <source>
        <dbReference type="SAM" id="MobiDB-lite"/>
    </source>
</evidence>
<dbReference type="GO" id="GO:0007507">
    <property type="term" value="P:heart development"/>
    <property type="evidence" value="ECO:0007669"/>
    <property type="project" value="TreeGrafter"/>
</dbReference>
<feature type="domain" description="LIM zinc-binding" evidence="6">
    <location>
        <begin position="183"/>
        <end position="244"/>
    </location>
</feature>
<dbReference type="Proteomes" id="UP000719412">
    <property type="component" value="Unassembled WGS sequence"/>
</dbReference>
<feature type="region of interest" description="Disordered" evidence="5">
    <location>
        <begin position="124"/>
        <end position="175"/>
    </location>
</feature>
<feature type="region of interest" description="Disordered" evidence="5">
    <location>
        <begin position="709"/>
        <end position="765"/>
    </location>
</feature>
<dbReference type="Gene3D" id="2.10.110.10">
    <property type="entry name" value="Cysteine Rich Protein"/>
    <property type="match status" value="1"/>
</dbReference>
<dbReference type="GO" id="GO:0051371">
    <property type="term" value="F:muscle alpha-actinin binding"/>
    <property type="evidence" value="ECO:0007669"/>
    <property type="project" value="TreeGrafter"/>
</dbReference>
<dbReference type="GO" id="GO:0031941">
    <property type="term" value="C:filamentous actin"/>
    <property type="evidence" value="ECO:0007669"/>
    <property type="project" value="TreeGrafter"/>
</dbReference>
<feature type="compositionally biased region" description="Basic and acidic residues" evidence="5">
    <location>
        <begin position="829"/>
        <end position="840"/>
    </location>
</feature>
<feature type="compositionally biased region" description="Basic and acidic residues" evidence="5">
    <location>
        <begin position="1142"/>
        <end position="1165"/>
    </location>
</feature>
<feature type="compositionally biased region" description="Low complexity" evidence="5">
    <location>
        <begin position="940"/>
        <end position="949"/>
    </location>
</feature>
<dbReference type="InterPro" id="IPR006643">
    <property type="entry name" value="Zasp-like_motif"/>
</dbReference>
<dbReference type="AlphaFoldDB" id="A0A8J6LFU2"/>
<dbReference type="GO" id="GO:0003779">
    <property type="term" value="F:actin binding"/>
    <property type="evidence" value="ECO:0007669"/>
    <property type="project" value="TreeGrafter"/>
</dbReference>
<feature type="region of interest" description="Disordered" evidence="5">
    <location>
        <begin position="889"/>
        <end position="959"/>
    </location>
</feature>
<proteinExistence type="predicted"/>
<dbReference type="SMART" id="SM00735">
    <property type="entry name" value="ZM"/>
    <property type="match status" value="1"/>
</dbReference>
<feature type="region of interest" description="Disordered" evidence="5">
    <location>
        <begin position="1"/>
        <end position="27"/>
    </location>
</feature>
<sequence>MLKTGGSVWKPTVIPTTGPLPAGSPVTKTSLAATKNENIGSIGTGHNLSAKPFSPQLNGAVNGGPKLVNNQYNSPLKLYSEQSIAETLSAQTEVLSTGALGVNFKKNERNYDASNSAVFRMLQEAENEPRTPEAVSPRPDLYASHGRQAASPRSNTSLDDHSRLSSRLGDYPYTNNPNQEGVTKCTECERVIVGVFVRIKDKNLHVECFKCSTCGTSLKNVGYYNINSKLYCDVHAKLAARTNPPAPNLVPVTVPPGSKAPVSAISSALASHSLPSPSPLSPKTNLAQPFQAGNYSTTPKPFSSVSAPSQSFNTLPRTAPLSPAAPPAPAPAPPFSPASSAGRSVQNIVWPPPPEEPEVPTACPLYVPPATHLKVIPKTIERDDIEYSEAASETGDLELDEINIMAQYQPKLSLCSEEVCGITERRSATECIETISETLETQRLIENVLKNRPPSPPPLDRDVVISEKRSEIAQCGSCCIKSDFVCSDSKTSCELVRPIDFKPNTVECKLKSQVENVVPKKWESQMVQALRIDPDEDPFTQIPKKHSSSALASALAIAPSEPFIAQPPTRLDPVPLPEETVPYFPPEHPVVIEPKEPKPEKPDSKFVRALQTAPECPFKPVGAAPVKKKKDPTEEFFKELPKPQQKLTMRQALTTASDRPYSPLLLESVNVSESREESKVEESHKVEKKSLLKPLKPAVLPSSFQKPFVEEKPRAPKPFPVMVHEKREEKQEERQIDVKKSTTVEKHQTQSTVDETIEHVDEERPQGMYPLFKGFSCSFENKSEHSQFKIEISTSPPTISLDRSQTPSVKVSRTGASSESITETVTEESQIREKASQQKVEKQTEQVILKKPLPLASILHKPETLPQYQVNLSESVEADLQLMQKIESAKSRHEQQKVCAVPPPKPPREIQTKPIITIQPGDSQPLPEKLFKPVCEDRPPSSTFSPRPRAVTPSMINKPPPIIPYYQASLAPQECRAPEINLLDPTSPAISRSPSPCPDRRSPSPFRSSVGAAAARPKSPAAGPPPNPLKSNKPLPTPRDSKVEEAKRNLTSYIPQYRSKMELVENVQTQPRQMYVAHAEAQSVSGQQLQQNVVSSQQSLQVDCGKKCIMREDRQIEDAVRSQVMSKQTGRGTMSTAISEMSHSDHLEQMRQSERSEKENGYGRV</sequence>
<dbReference type="InterPro" id="IPR050604">
    <property type="entry name" value="PDZ-LIM_domain"/>
</dbReference>
<evidence type="ECO:0000256" key="1">
    <source>
        <dbReference type="ARBA" id="ARBA00022723"/>
    </source>
</evidence>
<feature type="compositionally biased region" description="Pro residues" evidence="5">
    <location>
        <begin position="323"/>
        <end position="336"/>
    </location>
</feature>
<dbReference type="GO" id="GO:0046872">
    <property type="term" value="F:metal ion binding"/>
    <property type="evidence" value="ECO:0007669"/>
    <property type="project" value="UniProtKB-KW"/>
</dbReference>
<reference evidence="7" key="1">
    <citation type="journal article" date="2020" name="J Insects Food Feed">
        <title>The yellow mealworm (Tenebrio molitor) genome: a resource for the emerging insects as food and feed industry.</title>
        <authorList>
            <person name="Eriksson T."/>
            <person name="Andere A."/>
            <person name="Kelstrup H."/>
            <person name="Emery V."/>
            <person name="Picard C."/>
        </authorList>
    </citation>
    <scope>NUCLEOTIDE SEQUENCE</scope>
    <source>
        <strain evidence="7">Stoneville</strain>
        <tissue evidence="7">Whole head</tissue>
    </source>
</reference>
<feature type="region of interest" description="Disordered" evidence="5">
    <location>
        <begin position="1119"/>
        <end position="1165"/>
    </location>
</feature>
<feature type="region of interest" description="Disordered" evidence="5">
    <location>
        <begin position="273"/>
        <end position="346"/>
    </location>
</feature>
<dbReference type="FunFam" id="2.10.110.10:FF:000073">
    <property type="entry name" value="Uncharacterized protein, isoform Z"/>
    <property type="match status" value="1"/>
</dbReference>
<feature type="compositionally biased region" description="Basic and acidic residues" evidence="5">
    <location>
        <begin position="673"/>
        <end position="690"/>
    </location>
</feature>
<dbReference type="GO" id="GO:0030036">
    <property type="term" value="P:actin cytoskeleton organization"/>
    <property type="evidence" value="ECO:0007669"/>
    <property type="project" value="TreeGrafter"/>
</dbReference>
<comment type="caution">
    <text evidence="7">The sequence shown here is derived from an EMBL/GenBank/DDBJ whole genome shotgun (WGS) entry which is preliminary data.</text>
</comment>